<feature type="chain" id="PRO_5010303928" evidence="1">
    <location>
        <begin position="23"/>
        <end position="116"/>
    </location>
</feature>
<gene>
    <name evidence="2" type="ORF">SAMN05216404_1134</name>
</gene>
<keyword evidence="1" id="KW-0732">Signal</keyword>
<accession>A0A1H8MJ63</accession>
<dbReference type="EMBL" id="FOCT01000013">
    <property type="protein sequence ID" value="SEO17461.1"/>
    <property type="molecule type" value="Genomic_DNA"/>
</dbReference>
<sequence length="116" mass="12538">MMHCFKYFSLICFMFMGVSALADPVAPSSQCTIRDRNDTIVILVCAPGGNPESWRDAAQAACGSTLMCNAWIWDDPSKAPVKAPATDSDMPKGQAVAAIAIWVNDSNSLISLQRVR</sequence>
<proteinExistence type="predicted"/>
<dbReference type="Proteomes" id="UP000183898">
    <property type="component" value="Unassembled WGS sequence"/>
</dbReference>
<name>A0A1H8MJ63_9PROT</name>
<organism evidence="2 3">
    <name type="scientific">Nitrosospira multiformis</name>
    <dbReference type="NCBI Taxonomy" id="1231"/>
    <lineage>
        <taxon>Bacteria</taxon>
        <taxon>Pseudomonadati</taxon>
        <taxon>Pseudomonadota</taxon>
        <taxon>Betaproteobacteria</taxon>
        <taxon>Nitrosomonadales</taxon>
        <taxon>Nitrosomonadaceae</taxon>
        <taxon>Nitrosospira</taxon>
    </lineage>
</organism>
<protein>
    <submittedName>
        <fullName evidence="2">Uncharacterized protein</fullName>
    </submittedName>
</protein>
<dbReference type="AlphaFoldDB" id="A0A1H8MJ63"/>
<evidence type="ECO:0000313" key="3">
    <source>
        <dbReference type="Proteomes" id="UP000183898"/>
    </source>
</evidence>
<reference evidence="2 3" key="1">
    <citation type="submission" date="2016-10" db="EMBL/GenBank/DDBJ databases">
        <authorList>
            <person name="de Groot N.N."/>
        </authorList>
    </citation>
    <scope>NUCLEOTIDE SEQUENCE [LARGE SCALE GENOMIC DNA]</scope>
    <source>
        <strain evidence="2 3">Nl18</strain>
    </source>
</reference>
<evidence type="ECO:0000313" key="2">
    <source>
        <dbReference type="EMBL" id="SEO17461.1"/>
    </source>
</evidence>
<feature type="signal peptide" evidence="1">
    <location>
        <begin position="1"/>
        <end position="22"/>
    </location>
</feature>
<evidence type="ECO:0000256" key="1">
    <source>
        <dbReference type="SAM" id="SignalP"/>
    </source>
</evidence>